<dbReference type="Gene3D" id="3.40.50.280">
    <property type="entry name" value="Cobalamin-binding domain"/>
    <property type="match status" value="1"/>
</dbReference>
<reference evidence="3" key="1">
    <citation type="submission" date="2016-12" db="EMBL/GenBank/DDBJ databases">
        <authorList>
            <person name="Varghese N."/>
            <person name="Submissions S."/>
        </authorList>
    </citation>
    <scope>NUCLEOTIDE SEQUENCE [LARGE SCALE GENOMIC DNA]</scope>
    <source>
        <strain evidence="3">DSM 11032</strain>
    </source>
</reference>
<accession>A0A1M7SNG8</accession>
<keyword evidence="3" id="KW-1185">Reference proteome</keyword>
<evidence type="ECO:0000313" key="2">
    <source>
        <dbReference type="EMBL" id="SHN60010.1"/>
    </source>
</evidence>
<dbReference type="PROSITE" id="PS50925">
    <property type="entry name" value="BLUF"/>
    <property type="match status" value="1"/>
</dbReference>
<dbReference type="InterPro" id="IPR036046">
    <property type="entry name" value="Acylphosphatase-like_dom_sf"/>
</dbReference>
<dbReference type="SMART" id="SM01034">
    <property type="entry name" value="BLUF"/>
    <property type="match status" value="1"/>
</dbReference>
<dbReference type="RefSeq" id="WP_072674827.1">
    <property type="nucleotide sequence ID" value="NZ_FRDF01000011.1"/>
</dbReference>
<dbReference type="InterPro" id="IPR036724">
    <property type="entry name" value="Cobalamin-bd_sf"/>
</dbReference>
<dbReference type="SUPFAM" id="SSF52242">
    <property type="entry name" value="Cobalamin (vitamin B12)-binding domain"/>
    <property type="match status" value="1"/>
</dbReference>
<dbReference type="Proteomes" id="UP000184391">
    <property type="component" value="Unassembled WGS sequence"/>
</dbReference>
<dbReference type="GO" id="GO:0046872">
    <property type="term" value="F:metal ion binding"/>
    <property type="evidence" value="ECO:0007669"/>
    <property type="project" value="InterPro"/>
</dbReference>
<dbReference type="AlphaFoldDB" id="A0A1M7SNG8"/>
<dbReference type="OrthoDB" id="196105at2"/>
<dbReference type="InterPro" id="IPR007024">
    <property type="entry name" value="BLUF_domain"/>
</dbReference>
<dbReference type="EMBL" id="FRDF01000011">
    <property type="protein sequence ID" value="SHN60010.1"/>
    <property type="molecule type" value="Genomic_DNA"/>
</dbReference>
<evidence type="ECO:0000313" key="3">
    <source>
        <dbReference type="Proteomes" id="UP000184391"/>
    </source>
</evidence>
<feature type="domain" description="BLUF" evidence="1">
    <location>
        <begin position="16"/>
        <end position="107"/>
    </location>
</feature>
<dbReference type="SUPFAM" id="SSF54975">
    <property type="entry name" value="Acylphosphatase/BLUF domain-like"/>
    <property type="match status" value="1"/>
</dbReference>
<sequence>MVLQANDGEQGTSDWIASLTYKSHATADPSTTDLDLLVNRARARNRSLDVTGMLLFEDGCFLQTLEGPPDALGALWSSIKQDDRHNQIEVLSEHLVSARLFSDWDLLLDGRFDKAHRQAGIAASVPPAVAEHVVRLVELSLNADDLGINASIASFADQGWTSDAILSLLIEPAARALGDAWLDDRCSEIDLTIGLSMLQLAGHAVRYSTSSHTISNSHYRILLATAPGEQHMLGTTLLADQFLDDGWQVDLAFPESEEALTNQMSAQRPDAVDIGLSDALLRRHTIAQLRSTIEHSRMVATEHPTVISVGGRLFAEAAATALSVGADHARKSLAGTSVRIAELVQQRRKG</sequence>
<dbReference type="STRING" id="198312.SAMN02745193_02075"/>
<dbReference type="GO" id="GO:0071949">
    <property type="term" value="F:FAD binding"/>
    <property type="evidence" value="ECO:0007669"/>
    <property type="project" value="InterPro"/>
</dbReference>
<dbReference type="Pfam" id="PF04940">
    <property type="entry name" value="BLUF"/>
    <property type="match status" value="1"/>
</dbReference>
<dbReference type="Gene3D" id="3.30.70.100">
    <property type="match status" value="1"/>
</dbReference>
<dbReference type="GO" id="GO:0009882">
    <property type="term" value="F:blue light photoreceptor activity"/>
    <property type="evidence" value="ECO:0007669"/>
    <property type="project" value="InterPro"/>
</dbReference>
<name>A0A1M7SNG8_9SPHN</name>
<gene>
    <name evidence="2" type="ORF">SAMN02745193_02075</name>
</gene>
<dbReference type="GO" id="GO:0031419">
    <property type="term" value="F:cobalamin binding"/>
    <property type="evidence" value="ECO:0007669"/>
    <property type="project" value="InterPro"/>
</dbReference>
<protein>
    <submittedName>
        <fullName evidence="2">Sensors of blue-light using FAD</fullName>
    </submittedName>
</protein>
<evidence type="ECO:0000259" key="1">
    <source>
        <dbReference type="PROSITE" id="PS50925"/>
    </source>
</evidence>
<proteinExistence type="predicted"/>
<organism evidence="2 3">
    <name type="scientific">Erythrobacter sanguineus</name>
    <dbReference type="NCBI Taxonomy" id="198312"/>
    <lineage>
        <taxon>Bacteria</taxon>
        <taxon>Pseudomonadati</taxon>
        <taxon>Pseudomonadota</taxon>
        <taxon>Alphaproteobacteria</taxon>
        <taxon>Sphingomonadales</taxon>
        <taxon>Erythrobacteraceae</taxon>
        <taxon>Erythrobacter/Porphyrobacter group</taxon>
        <taxon>Erythrobacter</taxon>
    </lineage>
</organism>